<dbReference type="EC" id="1.5.1.34" evidence="7"/>
<dbReference type="CDD" id="cd05334">
    <property type="entry name" value="DHPR_SDR_c_like"/>
    <property type="match status" value="1"/>
</dbReference>
<dbReference type="Pfam" id="PF00106">
    <property type="entry name" value="adh_short"/>
    <property type="match status" value="1"/>
</dbReference>
<evidence type="ECO:0000313" key="13">
    <source>
        <dbReference type="Proteomes" id="UP000192223"/>
    </source>
</evidence>
<dbReference type="GO" id="GO:0004155">
    <property type="term" value="F:6,7-dihydropteridine reductase activity"/>
    <property type="evidence" value="ECO:0007669"/>
    <property type="project" value="UniProtKB-EC"/>
</dbReference>
<dbReference type="GO" id="GO:0006559">
    <property type="term" value="P:L-phenylalanine catabolic process"/>
    <property type="evidence" value="ECO:0007669"/>
    <property type="project" value="TreeGrafter"/>
</dbReference>
<name>A0A1W4WYS8_AGRPL</name>
<dbReference type="SUPFAM" id="SSF51735">
    <property type="entry name" value="NAD(P)-binding Rossmann-fold domains"/>
    <property type="match status" value="1"/>
</dbReference>
<comment type="catalytic activity">
    <reaction evidence="12">
        <text>5,6,7,8-tetrahydropteridine + NAD(+) = 6,7-dihydropteridine + NADH + H(+)</text>
        <dbReference type="Rhea" id="RHEA:17869"/>
        <dbReference type="ChEBI" id="CHEBI:15378"/>
        <dbReference type="ChEBI" id="CHEBI:28889"/>
        <dbReference type="ChEBI" id="CHEBI:30156"/>
        <dbReference type="ChEBI" id="CHEBI:57540"/>
        <dbReference type="ChEBI" id="CHEBI:57945"/>
        <dbReference type="EC" id="1.5.1.34"/>
    </reaction>
    <physiologicalReaction direction="right-to-left" evidence="12">
        <dbReference type="Rhea" id="RHEA:17871"/>
    </physiologicalReaction>
</comment>
<dbReference type="AlphaFoldDB" id="A0A1W4WYS8"/>
<dbReference type="STRING" id="224129.A0A1W4WYS8"/>
<comment type="catalytic activity">
    <reaction evidence="11">
        <text>5,6,7,8-tetrahydropteridine + NADP(+) = 6,7-dihydropteridine + NADPH + H(+)</text>
        <dbReference type="Rhea" id="RHEA:17865"/>
        <dbReference type="ChEBI" id="CHEBI:15378"/>
        <dbReference type="ChEBI" id="CHEBI:28889"/>
        <dbReference type="ChEBI" id="CHEBI:30156"/>
        <dbReference type="ChEBI" id="CHEBI:57783"/>
        <dbReference type="ChEBI" id="CHEBI:58349"/>
        <dbReference type="EC" id="1.5.1.34"/>
    </reaction>
    <physiologicalReaction direction="right-to-left" evidence="11">
        <dbReference type="Rhea" id="RHEA:17867"/>
    </physiologicalReaction>
</comment>
<accession>A0A1W4WYS8</accession>
<evidence type="ECO:0000256" key="3">
    <source>
        <dbReference type="ARBA" id="ARBA00022857"/>
    </source>
</evidence>
<protein>
    <recommendedName>
        <fullName evidence="8">Dihydropteridine reductase</fullName>
        <ecNumber evidence="7">1.5.1.34</ecNumber>
    </recommendedName>
    <alternativeName>
        <fullName evidence="10">HDHPR</fullName>
    </alternativeName>
    <alternativeName>
        <fullName evidence="9">Quinoid dihydropteridine reductase</fullName>
    </alternativeName>
</protein>
<dbReference type="FunFam" id="3.40.50.720:FF:000157">
    <property type="entry name" value="Quinoid dihydropteridine reductase"/>
    <property type="match status" value="1"/>
</dbReference>
<comment type="similarity">
    <text evidence="1">Belongs to the short-chain dehydrogenases/reductases (SDR) family.</text>
</comment>
<evidence type="ECO:0000256" key="1">
    <source>
        <dbReference type="ARBA" id="ARBA00006484"/>
    </source>
</evidence>
<evidence type="ECO:0000256" key="11">
    <source>
        <dbReference type="ARBA" id="ARBA00047429"/>
    </source>
</evidence>
<dbReference type="InParanoid" id="A0A1W4WYS8"/>
<evidence type="ECO:0000313" key="14">
    <source>
        <dbReference type="RefSeq" id="XP_018325220.1"/>
    </source>
</evidence>
<evidence type="ECO:0000256" key="9">
    <source>
        <dbReference type="ARBA" id="ARBA00041348"/>
    </source>
</evidence>
<keyword evidence="4" id="KW-0560">Oxidoreductase</keyword>
<keyword evidence="5" id="KW-0783">Tetrahydrobiopterin biosynthesis</keyword>
<dbReference type="GO" id="GO:0070402">
    <property type="term" value="F:NADPH binding"/>
    <property type="evidence" value="ECO:0007669"/>
    <property type="project" value="TreeGrafter"/>
</dbReference>
<keyword evidence="3" id="KW-0521">NADP</keyword>
<evidence type="ECO:0000256" key="12">
    <source>
        <dbReference type="ARBA" id="ARBA00047536"/>
    </source>
</evidence>
<reference evidence="14" key="1">
    <citation type="submission" date="2025-08" db="UniProtKB">
        <authorList>
            <consortium name="RefSeq"/>
        </authorList>
    </citation>
    <scope>IDENTIFICATION</scope>
    <source>
        <tissue evidence="14">Entire body</tissue>
    </source>
</reference>
<dbReference type="InterPro" id="IPR020904">
    <property type="entry name" value="Sc_DH/Rdtase_CS"/>
</dbReference>
<dbReference type="GO" id="GO:0005737">
    <property type="term" value="C:cytoplasm"/>
    <property type="evidence" value="ECO:0007669"/>
    <property type="project" value="TreeGrafter"/>
</dbReference>
<dbReference type="GeneID" id="108737056"/>
<dbReference type="KEGG" id="apln:108737056"/>
<comment type="subunit">
    <text evidence="2">Homodimer.</text>
</comment>
<dbReference type="PANTHER" id="PTHR15104">
    <property type="entry name" value="DIHYDROPTERIDINE REDUCTASE"/>
    <property type="match status" value="1"/>
</dbReference>
<proteinExistence type="inferred from homology"/>
<dbReference type="GO" id="GO:0006729">
    <property type="term" value="P:tetrahydrobiopterin biosynthetic process"/>
    <property type="evidence" value="ECO:0007669"/>
    <property type="project" value="UniProtKB-KW"/>
</dbReference>
<gene>
    <name evidence="14" type="primary">LOC108737056</name>
</gene>
<dbReference type="GO" id="GO:0070404">
    <property type="term" value="F:NADH binding"/>
    <property type="evidence" value="ECO:0007669"/>
    <property type="project" value="TreeGrafter"/>
</dbReference>
<evidence type="ECO:0000256" key="4">
    <source>
        <dbReference type="ARBA" id="ARBA00023002"/>
    </source>
</evidence>
<sequence length="243" mass="26314">MSCGRVLIYGGKGALGSKCVSHFKSNGWWVASVSTKENPEADVNIIVDKCESPMSQEQKVLEGLKNALDGEKFDSIFCVAGGWIGGNAEKDLVKNCELMWQQSVNPSLISASVASKFLKEDGILSLTGAKAALDSTPGMLAYGISKAAVQFMAKSLSNEKSGLPKGALSVAILPTTLDTPMNRKWMPDADFSCWTPLEFVAELFLKWSNGQERPKNGTLLKLEMLHQNSQDILPPGTLTSERR</sequence>
<evidence type="ECO:0000256" key="8">
    <source>
        <dbReference type="ARBA" id="ARBA00039520"/>
    </source>
</evidence>
<dbReference type="InterPro" id="IPR036291">
    <property type="entry name" value="NAD(P)-bd_dom_sf"/>
</dbReference>
<dbReference type="Proteomes" id="UP000192223">
    <property type="component" value="Unplaced"/>
</dbReference>
<evidence type="ECO:0000256" key="2">
    <source>
        <dbReference type="ARBA" id="ARBA00011738"/>
    </source>
</evidence>
<evidence type="ECO:0000256" key="5">
    <source>
        <dbReference type="ARBA" id="ARBA00023007"/>
    </source>
</evidence>
<dbReference type="InterPro" id="IPR002347">
    <property type="entry name" value="SDR_fam"/>
</dbReference>
<evidence type="ECO:0000256" key="6">
    <source>
        <dbReference type="ARBA" id="ARBA00037099"/>
    </source>
</evidence>
<dbReference type="PROSITE" id="PS00061">
    <property type="entry name" value="ADH_SHORT"/>
    <property type="match status" value="1"/>
</dbReference>
<dbReference type="OrthoDB" id="1204at2759"/>
<keyword evidence="13" id="KW-1185">Reference proteome</keyword>
<dbReference type="RefSeq" id="XP_018325220.1">
    <property type="nucleotide sequence ID" value="XM_018469718.2"/>
</dbReference>
<comment type="function">
    <text evidence="6">Catalyzes the conversion of quinonoid dihydrobiopterin into tetrahydrobiopterin.</text>
</comment>
<dbReference type="PANTHER" id="PTHR15104:SF0">
    <property type="entry name" value="DIHYDROPTERIDINE REDUCTASE"/>
    <property type="match status" value="1"/>
</dbReference>
<evidence type="ECO:0000256" key="7">
    <source>
        <dbReference type="ARBA" id="ARBA00039153"/>
    </source>
</evidence>
<organism evidence="13 14">
    <name type="scientific">Agrilus planipennis</name>
    <name type="common">Emerald ash borer</name>
    <name type="synonym">Agrilus marcopoli</name>
    <dbReference type="NCBI Taxonomy" id="224129"/>
    <lineage>
        <taxon>Eukaryota</taxon>
        <taxon>Metazoa</taxon>
        <taxon>Ecdysozoa</taxon>
        <taxon>Arthropoda</taxon>
        <taxon>Hexapoda</taxon>
        <taxon>Insecta</taxon>
        <taxon>Pterygota</taxon>
        <taxon>Neoptera</taxon>
        <taxon>Endopterygota</taxon>
        <taxon>Coleoptera</taxon>
        <taxon>Polyphaga</taxon>
        <taxon>Elateriformia</taxon>
        <taxon>Buprestoidea</taxon>
        <taxon>Buprestidae</taxon>
        <taxon>Agrilinae</taxon>
        <taxon>Agrilus</taxon>
    </lineage>
</organism>
<evidence type="ECO:0000256" key="10">
    <source>
        <dbReference type="ARBA" id="ARBA00042518"/>
    </source>
</evidence>
<dbReference type="Gene3D" id="3.40.50.720">
    <property type="entry name" value="NAD(P)-binding Rossmann-like Domain"/>
    <property type="match status" value="1"/>
</dbReference>